<protein>
    <submittedName>
        <fullName evidence="2">Uncharacterized protein</fullName>
    </submittedName>
</protein>
<proteinExistence type="predicted"/>
<feature type="region of interest" description="Disordered" evidence="1">
    <location>
        <begin position="95"/>
        <end position="170"/>
    </location>
</feature>
<reference evidence="2" key="1">
    <citation type="submission" date="2011-05" db="EMBL/GenBank/DDBJ databases">
        <title>Unity in variety -- the pan-genome of the Chlamydiae.</title>
        <authorList>
            <person name="Collingro A."/>
            <person name="Tischler P."/>
            <person name="Weinmaier T."/>
            <person name="Penz T."/>
            <person name="Heinz E."/>
            <person name="Brunham R.C."/>
            <person name="Read T.D."/>
            <person name="Bavoil P.M."/>
            <person name="Sachse K."/>
            <person name="Kahane S."/>
            <person name="Friedman M.G."/>
            <person name="Rattei T."/>
            <person name="Myers G.S.A."/>
            <person name="Horn M."/>
        </authorList>
    </citation>
    <scope>NUCLEOTIDE SEQUENCE</scope>
    <source>
        <strain evidence="2">2032/99</strain>
    </source>
</reference>
<sequence length="170" mass="19639">MMIGKNVEKIRGRGMLCDNNCRWVILCVCSLIFGLPSTLSSDARFEEGAYDEFDQEEEHSAKEEGTGPADASPQPFFQKGIQRRLDYQKRVQEKRNYFDNKVPRNQIPRNTIPKNQIPRKEIEPSPIPRTSIEKSPIERNAIPRQPIERKRIEKNPIPRKSIPHGSISNE</sequence>
<dbReference type="EMBL" id="FR872653">
    <property type="protein sequence ID" value="CCB91337.1"/>
    <property type="molecule type" value="Genomic_DNA"/>
</dbReference>
<gene>
    <name evidence="2" type="ORF">WCH_AD00790</name>
</gene>
<dbReference type="AlphaFoldDB" id="F8LD61"/>
<name>F8LD61_9BACT</name>
<feature type="compositionally biased region" description="Basic and acidic residues" evidence="1">
    <location>
        <begin position="146"/>
        <end position="156"/>
    </location>
</feature>
<organism evidence="2">
    <name type="scientific">Waddlia chondrophila 2032/99</name>
    <dbReference type="NCBI Taxonomy" id="765953"/>
    <lineage>
        <taxon>Bacteria</taxon>
        <taxon>Pseudomonadati</taxon>
        <taxon>Chlamydiota</taxon>
        <taxon>Chlamydiia</taxon>
        <taxon>Parachlamydiales</taxon>
        <taxon>Waddliaceae</taxon>
        <taxon>Waddlia</taxon>
    </lineage>
</organism>
<evidence type="ECO:0000313" key="2">
    <source>
        <dbReference type="EMBL" id="CCB91337.1"/>
    </source>
</evidence>
<feature type="region of interest" description="Disordered" evidence="1">
    <location>
        <begin position="51"/>
        <end position="80"/>
    </location>
</feature>
<accession>F8LD61</accession>
<evidence type="ECO:0000256" key="1">
    <source>
        <dbReference type="SAM" id="MobiDB-lite"/>
    </source>
</evidence>